<feature type="chain" id="PRO_5003303301" evidence="5">
    <location>
        <begin position="22"/>
        <end position="352"/>
    </location>
</feature>
<dbReference type="eggNOG" id="COG0687">
    <property type="taxonomic scope" value="Bacteria"/>
</dbReference>
<dbReference type="GO" id="GO:0042597">
    <property type="term" value="C:periplasmic space"/>
    <property type="evidence" value="ECO:0007669"/>
    <property type="project" value="UniProtKB-SubCell"/>
</dbReference>
<name>F3YZ43_DESAF</name>
<evidence type="ECO:0000256" key="5">
    <source>
        <dbReference type="SAM" id="SignalP"/>
    </source>
</evidence>
<dbReference type="Gene3D" id="3.40.190.10">
    <property type="entry name" value="Periplasmic binding protein-like II"/>
    <property type="match status" value="2"/>
</dbReference>
<evidence type="ECO:0000313" key="6">
    <source>
        <dbReference type="EMBL" id="EGJ50799.1"/>
    </source>
</evidence>
<keyword evidence="2" id="KW-0813">Transport</keyword>
<evidence type="ECO:0000256" key="4">
    <source>
        <dbReference type="ARBA" id="ARBA00022764"/>
    </source>
</evidence>
<dbReference type="AlphaFoldDB" id="F3YZ43"/>
<feature type="signal peptide" evidence="5">
    <location>
        <begin position="1"/>
        <end position="21"/>
    </location>
</feature>
<dbReference type="InterPro" id="IPR006059">
    <property type="entry name" value="SBP"/>
</dbReference>
<protein>
    <submittedName>
        <fullName evidence="6">Extracellular solute-binding protein family 1</fullName>
    </submittedName>
</protein>
<reference evidence="6 7" key="1">
    <citation type="journal article" date="2011" name="J. Bacteriol.">
        <title>Genome sequence of the mercury-methylating and pleomorphic Desulfovibrio africanus Strain Walvis Bay.</title>
        <authorList>
            <person name="Brown S.D."/>
            <person name="Wall J.D."/>
            <person name="Kucken A.M."/>
            <person name="Gilmour C.C."/>
            <person name="Podar M."/>
            <person name="Brandt C.C."/>
            <person name="Teshima H."/>
            <person name="Detter J.C."/>
            <person name="Han C.S."/>
            <person name="Land M.L."/>
            <person name="Lucas S."/>
            <person name="Han J."/>
            <person name="Pennacchio L."/>
            <person name="Nolan M."/>
            <person name="Pitluck S."/>
            <person name="Woyke T."/>
            <person name="Goodwin L."/>
            <person name="Palumbo A.V."/>
            <person name="Elias D.A."/>
        </authorList>
    </citation>
    <scope>NUCLEOTIDE SEQUENCE [LARGE SCALE GENOMIC DNA]</scope>
    <source>
        <strain evidence="6 7">Walvis Bay</strain>
    </source>
</reference>
<organism evidence="6 7">
    <name type="scientific">Desulfocurvibacter africanus subsp. africanus str. Walvis Bay</name>
    <dbReference type="NCBI Taxonomy" id="690850"/>
    <lineage>
        <taxon>Bacteria</taxon>
        <taxon>Pseudomonadati</taxon>
        <taxon>Thermodesulfobacteriota</taxon>
        <taxon>Desulfovibrionia</taxon>
        <taxon>Desulfovibrionales</taxon>
        <taxon>Desulfovibrionaceae</taxon>
        <taxon>Desulfocurvibacter</taxon>
    </lineage>
</organism>
<evidence type="ECO:0000313" key="7">
    <source>
        <dbReference type="Proteomes" id="UP000007844"/>
    </source>
</evidence>
<evidence type="ECO:0000256" key="2">
    <source>
        <dbReference type="ARBA" id="ARBA00022448"/>
    </source>
</evidence>
<dbReference type="Proteomes" id="UP000007844">
    <property type="component" value="Chromosome"/>
</dbReference>
<dbReference type="STRING" id="690850.Desaf_2476"/>
<gene>
    <name evidence="6" type="ORF">Desaf_2476</name>
</gene>
<dbReference type="HOGENOM" id="CLU_026974_1_5_7"/>
<dbReference type="RefSeq" id="WP_014260498.1">
    <property type="nucleotide sequence ID" value="NC_016629.1"/>
</dbReference>
<dbReference type="EMBL" id="CP003221">
    <property type="protein sequence ID" value="EGJ50799.1"/>
    <property type="molecule type" value="Genomic_DNA"/>
</dbReference>
<accession>F3YZ43</accession>
<dbReference type="GO" id="GO:0015846">
    <property type="term" value="P:polyamine transport"/>
    <property type="evidence" value="ECO:0007669"/>
    <property type="project" value="InterPro"/>
</dbReference>
<dbReference type="GO" id="GO:0019808">
    <property type="term" value="F:polyamine binding"/>
    <property type="evidence" value="ECO:0007669"/>
    <property type="project" value="InterPro"/>
</dbReference>
<comment type="subcellular location">
    <subcellularLocation>
        <location evidence="1">Periplasm</location>
    </subcellularLocation>
</comment>
<proteinExistence type="predicted"/>
<dbReference type="KEGG" id="daf:Desaf_2476"/>
<keyword evidence="3 5" id="KW-0732">Signal</keyword>
<keyword evidence="4" id="KW-0574">Periplasm</keyword>
<dbReference type="PANTHER" id="PTHR30222">
    <property type="entry name" value="SPERMIDINE/PUTRESCINE-BINDING PERIPLASMIC PROTEIN"/>
    <property type="match status" value="1"/>
</dbReference>
<evidence type="ECO:0000256" key="1">
    <source>
        <dbReference type="ARBA" id="ARBA00004418"/>
    </source>
</evidence>
<dbReference type="SUPFAM" id="SSF53850">
    <property type="entry name" value="Periplasmic binding protein-like II"/>
    <property type="match status" value="1"/>
</dbReference>
<dbReference type="InterPro" id="IPR001188">
    <property type="entry name" value="Sperm_putr-bd"/>
</dbReference>
<evidence type="ECO:0000256" key="3">
    <source>
        <dbReference type="ARBA" id="ARBA00022729"/>
    </source>
</evidence>
<dbReference type="Pfam" id="PF13416">
    <property type="entry name" value="SBP_bac_8"/>
    <property type="match status" value="1"/>
</dbReference>
<dbReference type="PANTHER" id="PTHR30222:SF17">
    <property type="entry name" value="SPERMIDINE_PUTRESCINE-BINDING PERIPLASMIC PROTEIN"/>
    <property type="match status" value="1"/>
</dbReference>
<keyword evidence="7" id="KW-1185">Reference proteome</keyword>
<dbReference type="PRINTS" id="PR00909">
    <property type="entry name" value="SPERMDNBNDNG"/>
</dbReference>
<sequence length="352" mass="38592" precursor="true">MKRVIVLVALMLATLTSAAQAETLKLLTWKGYAPEELVAKFEKETGIKVEVTYSNNEEMIAKLRATRGAGFDLAQPSQDRISSVQEEFKIYQPLDYSKIDAGQVIPSMLAAVKKNTQVAGKSYAAPFCWGTSGLVVNKAKAPGADSYKALLDPKYKGRVSYRLKRPTLIAMGFALGYDPFSLYGDPAAYKAMLDKIEATLIAAKPNVQNYWANGDALLESVRSGEVFVAEAWDNGGWKLHEENMDIDFVAPIEGALGWIDTFTIPAKAENAAAAYKWINFMLRPENAGYFTTQEKTPTASAGAGKFVAPEVQAHFDRCFPQAAIDNIKWYPPVPAKLEAMEGKVLDKIKAAK</sequence>